<dbReference type="RefSeq" id="YP_009834583.1">
    <property type="nucleotide sequence ID" value="NC_048673.1"/>
</dbReference>
<proteinExistence type="predicted"/>
<name>A0A223LFK1_9CAUD</name>
<accession>A0A223LFK1</accession>
<dbReference type="Proteomes" id="UP000226092">
    <property type="component" value="Segment"/>
</dbReference>
<dbReference type="EMBL" id="MF448340">
    <property type="protein sequence ID" value="ASU00269.1"/>
    <property type="molecule type" value="Genomic_DNA"/>
</dbReference>
<dbReference type="KEGG" id="vg:55604650"/>
<sequence>MEINLSSFSPYTPKTPGTYLWNSGSTNKPDIRSIIVVLFPQKSQYGLDWDAYLGVPSMGGRNVGHLKGSFLKLEFV</sequence>
<keyword evidence="2" id="KW-1185">Reference proteome</keyword>
<evidence type="ECO:0000313" key="2">
    <source>
        <dbReference type="Proteomes" id="UP000226092"/>
    </source>
</evidence>
<dbReference type="GeneID" id="55604650"/>
<evidence type="ECO:0000313" key="1">
    <source>
        <dbReference type="EMBL" id="ASU00269.1"/>
    </source>
</evidence>
<organism evidence="1 2">
    <name type="scientific">Aeromonas phage AS-zj</name>
    <dbReference type="NCBI Taxonomy" id="2024208"/>
    <lineage>
        <taxon>Viruses</taxon>
        <taxon>Duplodnaviria</taxon>
        <taxon>Heunggongvirae</taxon>
        <taxon>Uroviricota</taxon>
        <taxon>Caudoviricetes</taxon>
        <taxon>Pantevenvirales</taxon>
        <taxon>Straboviridae</taxon>
        <taxon>Emmerichvirinae</taxon>
        <taxon>Ceceduovirus</taxon>
        <taxon>Ceceduovirus aszj</taxon>
    </lineage>
</organism>
<reference evidence="1 2" key="1">
    <citation type="submission" date="2017-07" db="EMBL/GenBank/DDBJ databases">
        <title>In vitro design and evaluation of phage cocktails against multidrug-resistant Aeromonas salmonicida.</title>
        <authorList>
            <person name="Chen L."/>
            <person name="Yuan S."/>
            <person name="Ma Y."/>
        </authorList>
    </citation>
    <scope>NUCLEOTIDE SEQUENCE [LARGE SCALE GENOMIC DNA]</scope>
</reference>
<protein>
    <submittedName>
        <fullName evidence="1">Uncharacterized protein</fullName>
    </submittedName>
</protein>